<evidence type="ECO:0000313" key="3">
    <source>
        <dbReference type="Proteomes" id="UP000287033"/>
    </source>
</evidence>
<dbReference type="Proteomes" id="UP000287033">
    <property type="component" value="Unassembled WGS sequence"/>
</dbReference>
<sequence length="48" mass="5198">MFASCHSQVTKLDQCFIRKEPFGVALIIAAWSQPIQLLLTPLVGAIAA</sequence>
<accession>A0A401TC21</accession>
<dbReference type="EMBL" id="BEZZ01032782">
    <property type="protein sequence ID" value="GCC40154.1"/>
    <property type="molecule type" value="Genomic_DNA"/>
</dbReference>
<comment type="caution">
    <text evidence="2">The sequence shown here is derived from an EMBL/GenBank/DDBJ whole genome shotgun (WGS) entry which is preliminary data.</text>
</comment>
<dbReference type="InterPro" id="IPR012394">
    <property type="entry name" value="Aldehyde_DH_NAD(P)"/>
</dbReference>
<dbReference type="SUPFAM" id="SSF53720">
    <property type="entry name" value="ALDH-like"/>
    <property type="match status" value="1"/>
</dbReference>
<dbReference type="PANTHER" id="PTHR43570">
    <property type="entry name" value="ALDEHYDE DEHYDROGENASE"/>
    <property type="match status" value="1"/>
</dbReference>
<dbReference type="Gene3D" id="3.40.605.10">
    <property type="entry name" value="Aldehyde Dehydrogenase, Chain A, domain 1"/>
    <property type="match status" value="1"/>
</dbReference>
<keyword evidence="3" id="KW-1185">Reference proteome</keyword>
<gene>
    <name evidence="2" type="ORF">chiPu_0024103</name>
</gene>
<organism evidence="2 3">
    <name type="scientific">Chiloscyllium punctatum</name>
    <name type="common">Brownbanded bambooshark</name>
    <name type="synonym">Hemiscyllium punctatum</name>
    <dbReference type="NCBI Taxonomy" id="137246"/>
    <lineage>
        <taxon>Eukaryota</taxon>
        <taxon>Metazoa</taxon>
        <taxon>Chordata</taxon>
        <taxon>Craniata</taxon>
        <taxon>Vertebrata</taxon>
        <taxon>Chondrichthyes</taxon>
        <taxon>Elasmobranchii</taxon>
        <taxon>Galeomorphii</taxon>
        <taxon>Galeoidea</taxon>
        <taxon>Orectolobiformes</taxon>
        <taxon>Hemiscylliidae</taxon>
        <taxon>Chiloscyllium</taxon>
    </lineage>
</organism>
<evidence type="ECO:0000256" key="1">
    <source>
        <dbReference type="ARBA" id="ARBA00023002"/>
    </source>
</evidence>
<name>A0A401TC21_CHIPU</name>
<dbReference type="STRING" id="137246.A0A401TC21"/>
<dbReference type="GO" id="GO:0006081">
    <property type="term" value="P:aldehyde metabolic process"/>
    <property type="evidence" value="ECO:0007669"/>
    <property type="project" value="InterPro"/>
</dbReference>
<proteinExistence type="predicted"/>
<evidence type="ECO:0000313" key="2">
    <source>
        <dbReference type="EMBL" id="GCC40154.1"/>
    </source>
</evidence>
<evidence type="ECO:0008006" key="4">
    <source>
        <dbReference type="Google" id="ProtNLM"/>
    </source>
</evidence>
<dbReference type="GO" id="GO:0005737">
    <property type="term" value="C:cytoplasm"/>
    <property type="evidence" value="ECO:0007669"/>
    <property type="project" value="TreeGrafter"/>
</dbReference>
<dbReference type="InterPro" id="IPR016161">
    <property type="entry name" value="Ald_DH/histidinol_DH"/>
</dbReference>
<dbReference type="InterPro" id="IPR016162">
    <property type="entry name" value="Ald_DH_N"/>
</dbReference>
<dbReference type="OrthoDB" id="440325at2759"/>
<keyword evidence="1" id="KW-0560">Oxidoreductase</keyword>
<dbReference type="GO" id="GO:0004029">
    <property type="term" value="F:aldehyde dehydrogenase (NAD+) activity"/>
    <property type="evidence" value="ECO:0007669"/>
    <property type="project" value="TreeGrafter"/>
</dbReference>
<dbReference type="PANTHER" id="PTHR43570:SF16">
    <property type="entry name" value="ALDEHYDE DEHYDROGENASE TYPE III, ISOFORM Q"/>
    <property type="match status" value="1"/>
</dbReference>
<dbReference type="AlphaFoldDB" id="A0A401TC21"/>
<protein>
    <recommendedName>
        <fullName evidence="4">Aldehyde dehydrogenase domain-containing protein</fullName>
    </recommendedName>
</protein>
<feature type="non-terminal residue" evidence="2">
    <location>
        <position position="48"/>
    </location>
</feature>
<reference evidence="2 3" key="1">
    <citation type="journal article" date="2018" name="Nat. Ecol. Evol.">
        <title>Shark genomes provide insights into elasmobranch evolution and the origin of vertebrates.</title>
        <authorList>
            <person name="Hara Y"/>
            <person name="Yamaguchi K"/>
            <person name="Onimaru K"/>
            <person name="Kadota M"/>
            <person name="Koyanagi M"/>
            <person name="Keeley SD"/>
            <person name="Tatsumi K"/>
            <person name="Tanaka K"/>
            <person name="Motone F"/>
            <person name="Kageyama Y"/>
            <person name="Nozu R"/>
            <person name="Adachi N"/>
            <person name="Nishimura O"/>
            <person name="Nakagawa R"/>
            <person name="Tanegashima C"/>
            <person name="Kiyatake I"/>
            <person name="Matsumoto R"/>
            <person name="Murakumo K"/>
            <person name="Nishida K"/>
            <person name="Terakita A"/>
            <person name="Kuratani S"/>
            <person name="Sato K"/>
            <person name="Hyodo S Kuraku.S."/>
        </authorList>
    </citation>
    <scope>NUCLEOTIDE SEQUENCE [LARGE SCALE GENOMIC DNA]</scope>
</reference>